<dbReference type="OrthoDB" id="3199475at2"/>
<evidence type="ECO:0008006" key="3">
    <source>
        <dbReference type="Google" id="ProtNLM"/>
    </source>
</evidence>
<evidence type="ECO:0000313" key="1">
    <source>
        <dbReference type="EMBL" id="RNM31097.1"/>
    </source>
</evidence>
<proteinExistence type="predicted"/>
<dbReference type="SUPFAM" id="SSF53807">
    <property type="entry name" value="Helical backbone' metal receptor"/>
    <property type="match status" value="1"/>
</dbReference>
<protein>
    <recommendedName>
        <fullName evidence="3">Nitrogenase molybdenum-iron protein</fullName>
    </recommendedName>
</protein>
<dbReference type="Gene3D" id="3.40.50.1980">
    <property type="entry name" value="Nitrogenase molybdenum iron protein domain"/>
    <property type="match status" value="1"/>
</dbReference>
<gene>
    <name evidence="1" type="ORF">EDX97_00545</name>
</gene>
<comment type="caution">
    <text evidence="1">The sequence shown here is derived from an EMBL/GenBank/DDBJ whole genome shotgun (WGS) entry which is preliminary data.</text>
</comment>
<organism evidence="1 2">
    <name type="scientific">Absicoccus porci</name>
    <dbReference type="NCBI Taxonomy" id="2486576"/>
    <lineage>
        <taxon>Bacteria</taxon>
        <taxon>Bacillati</taxon>
        <taxon>Bacillota</taxon>
        <taxon>Erysipelotrichia</taxon>
        <taxon>Erysipelotrichales</taxon>
        <taxon>Erysipelotrichaceae</taxon>
        <taxon>Absicoccus</taxon>
    </lineage>
</organism>
<accession>A0A3N0I2H4</accession>
<dbReference type="RefSeq" id="WP_128519277.1">
    <property type="nucleotide sequence ID" value="NZ_JALFCT010000005.1"/>
</dbReference>
<sequence length="324" mass="35764">MKGLFRYLSPFAPDISGAVSVLYELGGIIVILDAGGCAGNTCGFDEPRWFTKKSAIYSAGLRDLDAILGRDDELMDKIAGAIETTSANFIALVGTPVPSVIATDYHAISKLCEKRFGLPCLYIETTGMKYYDVGQQMAYAAIDHMVEKKGSLDTVYVGATPLDVPFIDGDCLTSLSSYAALPQAKQAIVMSVSGLPLVRKYKIPYTFGLNLGHIDVQPKKTLIISQQVWAHMIRQWMGQGDVASFFMMDKEYMQPNDVHLDGELDLVKLVKTRKYERILCDPLLMRALPDYTGEFISLPHFAVSGQLYQKANIEAYLSDLEKAL</sequence>
<reference evidence="1 2" key="1">
    <citation type="submission" date="2018-11" db="EMBL/GenBank/DDBJ databases">
        <title>Clostridium sp. nov., a member of the family Erysipelotrichaceae isolated from pig faeces.</title>
        <authorList>
            <person name="Chang Y.-H."/>
        </authorList>
    </citation>
    <scope>NUCLEOTIDE SEQUENCE [LARGE SCALE GENOMIC DNA]</scope>
    <source>
        <strain evidence="1 2">YH-panp20</strain>
    </source>
</reference>
<dbReference type="Proteomes" id="UP000276568">
    <property type="component" value="Unassembled WGS sequence"/>
</dbReference>
<evidence type="ECO:0000313" key="2">
    <source>
        <dbReference type="Proteomes" id="UP000276568"/>
    </source>
</evidence>
<dbReference type="EMBL" id="RJQC01000001">
    <property type="protein sequence ID" value="RNM31097.1"/>
    <property type="molecule type" value="Genomic_DNA"/>
</dbReference>
<name>A0A3N0I2H4_9FIRM</name>
<dbReference type="AlphaFoldDB" id="A0A3N0I2H4"/>
<keyword evidence="2" id="KW-1185">Reference proteome</keyword>